<accession>K0TR07</accession>
<sequence>CIFLLGSPKPVASRPHQTVEGSKYEEDIDPVERHMFGHGGVQSGACGWPQP</sequence>
<organism evidence="1 2">
    <name type="scientific">Thalassiosira oceanica</name>
    <name type="common">Marine diatom</name>
    <dbReference type="NCBI Taxonomy" id="159749"/>
    <lineage>
        <taxon>Eukaryota</taxon>
        <taxon>Sar</taxon>
        <taxon>Stramenopiles</taxon>
        <taxon>Ochrophyta</taxon>
        <taxon>Bacillariophyta</taxon>
        <taxon>Coscinodiscophyceae</taxon>
        <taxon>Thalassiosirophycidae</taxon>
        <taxon>Thalassiosirales</taxon>
        <taxon>Thalassiosiraceae</taxon>
        <taxon>Thalassiosira</taxon>
    </lineage>
</organism>
<dbReference type="EMBL" id="AGNL01001500">
    <property type="protein sequence ID" value="EJK76967.1"/>
    <property type="molecule type" value="Genomic_DNA"/>
</dbReference>
<dbReference type="Proteomes" id="UP000266841">
    <property type="component" value="Unassembled WGS sequence"/>
</dbReference>
<name>K0TR07_THAOC</name>
<evidence type="ECO:0000313" key="1">
    <source>
        <dbReference type="EMBL" id="EJK76967.1"/>
    </source>
</evidence>
<gene>
    <name evidence="1" type="ORF">THAOC_01237</name>
</gene>
<feature type="non-terminal residue" evidence="1">
    <location>
        <position position="1"/>
    </location>
</feature>
<comment type="caution">
    <text evidence="1">The sequence shown here is derived from an EMBL/GenBank/DDBJ whole genome shotgun (WGS) entry which is preliminary data.</text>
</comment>
<keyword evidence="2" id="KW-1185">Reference proteome</keyword>
<protein>
    <submittedName>
        <fullName evidence="1">Uncharacterized protein</fullName>
    </submittedName>
</protein>
<evidence type="ECO:0000313" key="2">
    <source>
        <dbReference type="Proteomes" id="UP000266841"/>
    </source>
</evidence>
<dbReference type="AlphaFoldDB" id="K0TR07"/>
<reference evidence="1 2" key="1">
    <citation type="journal article" date="2012" name="Genome Biol.">
        <title>Genome and low-iron response of an oceanic diatom adapted to chronic iron limitation.</title>
        <authorList>
            <person name="Lommer M."/>
            <person name="Specht M."/>
            <person name="Roy A.S."/>
            <person name="Kraemer L."/>
            <person name="Andreson R."/>
            <person name="Gutowska M.A."/>
            <person name="Wolf J."/>
            <person name="Bergner S.V."/>
            <person name="Schilhabel M.B."/>
            <person name="Klostermeier U.C."/>
            <person name="Beiko R.G."/>
            <person name="Rosenstiel P."/>
            <person name="Hippler M."/>
            <person name="Laroche J."/>
        </authorList>
    </citation>
    <scope>NUCLEOTIDE SEQUENCE [LARGE SCALE GENOMIC DNA]</scope>
    <source>
        <strain evidence="1 2">CCMP1005</strain>
    </source>
</reference>
<proteinExistence type="predicted"/>